<dbReference type="AlphaFoldDB" id="A0A0S4PWC4"/>
<protein>
    <submittedName>
        <fullName evidence="1">Uncharacterized protein</fullName>
    </submittedName>
</protein>
<accession>A0A0S4PWC4</accession>
<dbReference type="EMBL" id="LN907858">
    <property type="protein sequence ID" value="CUU40038.1"/>
    <property type="molecule type" value="Genomic_DNA"/>
</dbReference>
<dbReference type="KEGG" id="hty:BN2458_PEG1153"/>
<sequence>MILPLHKKVVTWGEIDRKVEKIDGKSLKDYTLTEYLNYNFGAMVFLPIPYELGECE</sequence>
<dbReference type="RefSeq" id="WP_231944730.1">
    <property type="nucleotide sequence ID" value="NZ_CAJTQN010000003.1"/>
</dbReference>
<reference evidence="2" key="1">
    <citation type="submission" date="2015-11" db="EMBL/GenBank/DDBJ databases">
        <authorList>
            <person name="Anvar S.Y."/>
        </authorList>
    </citation>
    <scope>NUCLEOTIDE SEQUENCE [LARGE SCALE GENOMIC DNA]</scope>
</reference>
<proteinExistence type="predicted"/>
<evidence type="ECO:0000313" key="2">
    <source>
        <dbReference type="Proteomes" id="UP000064525"/>
    </source>
</evidence>
<evidence type="ECO:0000313" key="1">
    <source>
        <dbReference type="EMBL" id="CUU40038.1"/>
    </source>
</evidence>
<gene>
    <name evidence="1" type="ORF">BN2458_PEG1153</name>
</gene>
<dbReference type="PATRIC" id="fig|76936.10.peg.1126"/>
<dbReference type="Proteomes" id="UP000064525">
    <property type="component" value="Chromosome I"/>
</dbReference>
<name>A0A0S4PWC4_9HELI</name>
<dbReference type="GeneID" id="78151363"/>
<organism evidence="1 2">
    <name type="scientific">Helicobacter typhlonius</name>
    <dbReference type="NCBI Taxonomy" id="76936"/>
    <lineage>
        <taxon>Bacteria</taxon>
        <taxon>Pseudomonadati</taxon>
        <taxon>Campylobacterota</taxon>
        <taxon>Epsilonproteobacteria</taxon>
        <taxon>Campylobacterales</taxon>
        <taxon>Helicobacteraceae</taxon>
        <taxon>Helicobacter</taxon>
    </lineage>
</organism>